<dbReference type="EMBL" id="PVZF01000007">
    <property type="protein sequence ID" value="PRY13943.1"/>
    <property type="molecule type" value="Genomic_DNA"/>
</dbReference>
<protein>
    <submittedName>
        <fullName evidence="1">Uncharacterized protein</fullName>
    </submittedName>
</protein>
<dbReference type="Gene3D" id="3.90.550.10">
    <property type="entry name" value="Spore Coat Polysaccharide Biosynthesis Protein SpsA, Chain A"/>
    <property type="match status" value="1"/>
</dbReference>
<sequence length="91" mass="10007">MLATVFVEPVANMLSGYRVMSRRFVKSFPAISRGFEVETELTVHAINLRVPQAARLAQAEGRITSTASTAHSMPAMFPCHTLVRVTGSMIR</sequence>
<evidence type="ECO:0000313" key="2">
    <source>
        <dbReference type="Proteomes" id="UP000238083"/>
    </source>
</evidence>
<gene>
    <name evidence="1" type="ORF">CLV37_10761</name>
</gene>
<reference evidence="1 2" key="1">
    <citation type="submission" date="2018-03" db="EMBL/GenBank/DDBJ databases">
        <title>Genomic Encyclopedia of Archaeal and Bacterial Type Strains, Phase II (KMG-II): from individual species to whole genera.</title>
        <authorList>
            <person name="Goeker M."/>
        </authorList>
    </citation>
    <scope>NUCLEOTIDE SEQUENCE [LARGE SCALE GENOMIC DNA]</scope>
    <source>
        <strain evidence="1 2">DSM 19711</strain>
    </source>
</reference>
<dbReference type="InterPro" id="IPR029044">
    <property type="entry name" value="Nucleotide-diphossugar_trans"/>
</dbReference>
<dbReference type="AlphaFoldDB" id="A0A2T0R2G1"/>
<evidence type="ECO:0000313" key="1">
    <source>
        <dbReference type="EMBL" id="PRY13943.1"/>
    </source>
</evidence>
<comment type="caution">
    <text evidence="1">The sequence shown here is derived from an EMBL/GenBank/DDBJ whole genome shotgun (WGS) entry which is preliminary data.</text>
</comment>
<name>A0A2T0R2G1_9ACTN</name>
<organism evidence="1 2">
    <name type="scientific">Kineococcus rhizosphaerae</name>
    <dbReference type="NCBI Taxonomy" id="559628"/>
    <lineage>
        <taxon>Bacteria</taxon>
        <taxon>Bacillati</taxon>
        <taxon>Actinomycetota</taxon>
        <taxon>Actinomycetes</taxon>
        <taxon>Kineosporiales</taxon>
        <taxon>Kineosporiaceae</taxon>
        <taxon>Kineococcus</taxon>
    </lineage>
</organism>
<proteinExistence type="predicted"/>
<keyword evidence="2" id="KW-1185">Reference proteome</keyword>
<dbReference type="Proteomes" id="UP000238083">
    <property type="component" value="Unassembled WGS sequence"/>
</dbReference>
<accession>A0A2T0R2G1</accession>